<dbReference type="SUPFAM" id="SSF47336">
    <property type="entry name" value="ACP-like"/>
    <property type="match status" value="1"/>
</dbReference>
<dbReference type="SMART" id="SM00825">
    <property type="entry name" value="PKS_KS"/>
    <property type="match status" value="1"/>
</dbReference>
<dbReference type="InterPro" id="IPR014031">
    <property type="entry name" value="Ketoacyl_synth_C"/>
</dbReference>
<evidence type="ECO:0000313" key="6">
    <source>
        <dbReference type="EMBL" id="PWW04849.1"/>
    </source>
</evidence>
<dbReference type="InterPro" id="IPR014030">
    <property type="entry name" value="Ketoacyl_synth_N"/>
</dbReference>
<dbReference type="InterPro" id="IPR009081">
    <property type="entry name" value="PP-bd_ACP"/>
</dbReference>
<feature type="domain" description="Carrier" evidence="4">
    <location>
        <begin position="671"/>
        <end position="745"/>
    </location>
</feature>
<organism evidence="6 7">
    <name type="scientific">Paenibacillus cellulosilyticus</name>
    <dbReference type="NCBI Taxonomy" id="375489"/>
    <lineage>
        <taxon>Bacteria</taxon>
        <taxon>Bacillati</taxon>
        <taxon>Bacillota</taxon>
        <taxon>Bacilli</taxon>
        <taxon>Bacillales</taxon>
        <taxon>Paenibacillaceae</taxon>
        <taxon>Paenibacillus</taxon>
    </lineage>
</organism>
<dbReference type="EMBL" id="QGTQ01000006">
    <property type="protein sequence ID" value="PWW04849.1"/>
    <property type="molecule type" value="Genomic_DNA"/>
</dbReference>
<evidence type="ECO:0000259" key="4">
    <source>
        <dbReference type="PROSITE" id="PS50075"/>
    </source>
</evidence>
<dbReference type="InterPro" id="IPR020841">
    <property type="entry name" value="PKS_Beta-ketoAc_synthase_dom"/>
</dbReference>
<dbReference type="GO" id="GO:0005737">
    <property type="term" value="C:cytoplasm"/>
    <property type="evidence" value="ECO:0007669"/>
    <property type="project" value="TreeGrafter"/>
</dbReference>
<dbReference type="PROSITE" id="PS52004">
    <property type="entry name" value="KS3_2"/>
    <property type="match status" value="1"/>
</dbReference>
<dbReference type="Gene3D" id="1.10.1200.10">
    <property type="entry name" value="ACP-like"/>
    <property type="match status" value="1"/>
</dbReference>
<dbReference type="PROSITE" id="PS50075">
    <property type="entry name" value="CARRIER"/>
    <property type="match status" value="1"/>
</dbReference>
<dbReference type="PANTHER" id="PTHR43775:SF37">
    <property type="entry name" value="SI:DKEY-61P9.11"/>
    <property type="match status" value="1"/>
</dbReference>
<dbReference type="OrthoDB" id="9765680at2"/>
<dbReference type="GO" id="GO:0004312">
    <property type="term" value="F:fatty acid synthase activity"/>
    <property type="evidence" value="ECO:0007669"/>
    <property type="project" value="TreeGrafter"/>
</dbReference>
<accession>A0A2V2YVG5</accession>
<dbReference type="SUPFAM" id="SSF53901">
    <property type="entry name" value="Thiolase-like"/>
    <property type="match status" value="1"/>
</dbReference>
<dbReference type="RefSeq" id="WP_110043955.1">
    <property type="nucleotide sequence ID" value="NZ_CP054612.1"/>
</dbReference>
<keyword evidence="1" id="KW-0596">Phosphopantetheine</keyword>
<keyword evidence="7" id="KW-1185">Reference proteome</keyword>
<sequence>MSDTLKFVLEQIASGTIDTKIGIQLVKRLRAQTAEPKADARRSGDSIAIIGMSLKLPMADHYDMFWNHLISRTSCIRELPERRRQMADQLLGKGGHYDKAGYLSEIDGFDYPFFRMSLGEARLLDPAQRIFLQTAWSALENAGYGGKKLSGSRTGVFIGYNAWPTYGTILSRLYPEAMSVALPGNIAPIIASRLNHLLDLRGPSMAIDTSCSSSLVALHTACQSLLNGECDAALAGGIKLNILPVNKDFKIGIESGSGITRTFDDAADGTLWGEGSAAILLKPLEQAMRDGDHIYAVIKGSAINHDGSSIGLTAPNALAQERLLVDAWERAGVDPETITYMEAHGTGTRLGDPIEIDGITRAFRRYTSRKQFCGIGSVKSVIGHLDGASGIASLIKTALCLTNKQLPPTLSFSRPNRSIRFEDSPLYVNDELRGWERLAVDIPLRCGVSSFGFSGTNCHVVLEEAPTKHRSAESADEPMLLTMSAQEKHALSQYVNNMLDYIVAKPHIAMADVCYSANIGRGLYNYRLAITASSREEMIAKLERAAAALSLGAQVAEIDGVAYGEIIDSIKPVELFVTVTGLINSWRKSERKERQLLERLAACYADGATIPWEQLYEGENRSRTPLPTYPFQPYSCWFELPDSGVDDRIRTDLLGERQRKLNAIGSEEPLTSREQLEETLCIIWKEVLGLSEISLEDDFFDLGGHSLLAVQMEAKLNDIGFPVHMLDIQQYSSIRLLTDHLSERFLEMIKS</sequence>
<evidence type="ECO:0000256" key="3">
    <source>
        <dbReference type="ARBA" id="ARBA00022679"/>
    </source>
</evidence>
<keyword evidence="2" id="KW-0597">Phosphoprotein</keyword>
<dbReference type="InterPro" id="IPR036736">
    <property type="entry name" value="ACP-like_sf"/>
</dbReference>
<dbReference type="Pfam" id="PF00109">
    <property type="entry name" value="ketoacyl-synt"/>
    <property type="match status" value="1"/>
</dbReference>
<evidence type="ECO:0000256" key="1">
    <source>
        <dbReference type="ARBA" id="ARBA00022450"/>
    </source>
</evidence>
<dbReference type="CDD" id="cd00833">
    <property type="entry name" value="PKS"/>
    <property type="match status" value="1"/>
</dbReference>
<dbReference type="Pfam" id="PF00550">
    <property type="entry name" value="PP-binding"/>
    <property type="match status" value="1"/>
</dbReference>
<dbReference type="GO" id="GO:0006633">
    <property type="term" value="P:fatty acid biosynthetic process"/>
    <property type="evidence" value="ECO:0007669"/>
    <property type="project" value="TreeGrafter"/>
</dbReference>
<dbReference type="InterPro" id="IPR050091">
    <property type="entry name" value="PKS_NRPS_Biosynth_Enz"/>
</dbReference>
<evidence type="ECO:0000313" key="7">
    <source>
        <dbReference type="Proteomes" id="UP000246635"/>
    </source>
</evidence>
<dbReference type="Gene3D" id="1.10.1240.100">
    <property type="match status" value="1"/>
</dbReference>
<feature type="domain" description="Ketosynthase family 3 (KS3)" evidence="5">
    <location>
        <begin position="44"/>
        <end position="464"/>
    </location>
</feature>
<evidence type="ECO:0000256" key="2">
    <source>
        <dbReference type="ARBA" id="ARBA00022553"/>
    </source>
</evidence>
<dbReference type="PANTHER" id="PTHR43775">
    <property type="entry name" value="FATTY ACID SYNTHASE"/>
    <property type="match status" value="1"/>
</dbReference>
<evidence type="ECO:0000259" key="5">
    <source>
        <dbReference type="PROSITE" id="PS52004"/>
    </source>
</evidence>
<proteinExistence type="predicted"/>
<dbReference type="Gene3D" id="3.40.47.10">
    <property type="match status" value="1"/>
</dbReference>
<dbReference type="Proteomes" id="UP000246635">
    <property type="component" value="Unassembled WGS sequence"/>
</dbReference>
<dbReference type="GO" id="GO:0071770">
    <property type="term" value="P:DIM/DIP cell wall layer assembly"/>
    <property type="evidence" value="ECO:0007669"/>
    <property type="project" value="TreeGrafter"/>
</dbReference>
<reference evidence="6 7" key="1">
    <citation type="submission" date="2018-05" db="EMBL/GenBank/DDBJ databases">
        <title>Genomic Encyclopedia of Type Strains, Phase III (KMG-III): the genomes of soil and plant-associated and newly described type strains.</title>
        <authorList>
            <person name="Whitman W."/>
        </authorList>
    </citation>
    <scope>NUCLEOTIDE SEQUENCE [LARGE SCALE GENOMIC DNA]</scope>
    <source>
        <strain evidence="6 7">CECT 5696</strain>
    </source>
</reference>
<dbReference type="Pfam" id="PF02801">
    <property type="entry name" value="Ketoacyl-synt_C"/>
    <property type="match status" value="1"/>
</dbReference>
<protein>
    <submittedName>
        <fullName evidence="6">Phosphopantetheine binding protein</fullName>
    </submittedName>
</protein>
<gene>
    <name evidence="6" type="ORF">DFQ01_106133</name>
</gene>
<name>A0A2V2YVG5_9BACL</name>
<dbReference type="Pfam" id="PF22621">
    <property type="entry name" value="CurL-like_PKS_C"/>
    <property type="match status" value="1"/>
</dbReference>
<keyword evidence="3" id="KW-0808">Transferase</keyword>
<dbReference type="GO" id="GO:0005886">
    <property type="term" value="C:plasma membrane"/>
    <property type="evidence" value="ECO:0007669"/>
    <property type="project" value="TreeGrafter"/>
</dbReference>
<dbReference type="InterPro" id="IPR016039">
    <property type="entry name" value="Thiolase-like"/>
</dbReference>
<comment type="caution">
    <text evidence="6">The sequence shown here is derived from an EMBL/GenBank/DDBJ whole genome shotgun (WGS) entry which is preliminary data.</text>
</comment>
<dbReference type="AlphaFoldDB" id="A0A2V2YVG5"/>